<organism evidence="1 2">
    <name type="scientific">Phytophthora megakarya</name>
    <dbReference type="NCBI Taxonomy" id="4795"/>
    <lineage>
        <taxon>Eukaryota</taxon>
        <taxon>Sar</taxon>
        <taxon>Stramenopiles</taxon>
        <taxon>Oomycota</taxon>
        <taxon>Peronosporomycetes</taxon>
        <taxon>Peronosporales</taxon>
        <taxon>Peronosporaceae</taxon>
        <taxon>Phytophthora</taxon>
    </lineage>
</organism>
<keyword evidence="2" id="KW-1185">Reference proteome</keyword>
<gene>
    <name evidence="1" type="ORF">PHMEG_00014664</name>
</gene>
<evidence type="ECO:0000313" key="1">
    <source>
        <dbReference type="EMBL" id="OWZ12210.1"/>
    </source>
</evidence>
<proteinExistence type="predicted"/>
<evidence type="ECO:0000313" key="2">
    <source>
        <dbReference type="Proteomes" id="UP000198211"/>
    </source>
</evidence>
<accession>A0A225W5R5</accession>
<reference evidence="2" key="1">
    <citation type="submission" date="2017-03" db="EMBL/GenBank/DDBJ databases">
        <title>Phytopthora megakarya and P. palmivora, two closely related causual agents of cacao black pod achieved similar genome size and gene model numbers by different mechanisms.</title>
        <authorList>
            <person name="Ali S."/>
            <person name="Shao J."/>
            <person name="Larry D.J."/>
            <person name="Kronmiller B."/>
            <person name="Shen D."/>
            <person name="Strem M.D."/>
            <person name="Melnick R.L."/>
            <person name="Guiltinan M.J."/>
            <person name="Tyler B.M."/>
            <person name="Meinhardt L.W."/>
            <person name="Bailey B.A."/>
        </authorList>
    </citation>
    <scope>NUCLEOTIDE SEQUENCE [LARGE SCALE GENOMIC DNA]</scope>
    <source>
        <strain evidence="2">zdho120</strain>
    </source>
</reference>
<name>A0A225W5R5_9STRA</name>
<sequence length="112" mass="12148">MGGALRCFRSLLSEWRLTTRDWPRLTKMVQLALNHTPAKSLGDHVPVTVMNGLPAMSPLDAISLPVPLKATTLSAKSLGDHAPMTVMNGLPAMSPLDAISLPYSLNLPRFRC</sequence>
<dbReference type="EMBL" id="NBNE01001909">
    <property type="protein sequence ID" value="OWZ12210.1"/>
    <property type="molecule type" value="Genomic_DNA"/>
</dbReference>
<protein>
    <submittedName>
        <fullName evidence="1">Gag-pol Polyprotein</fullName>
    </submittedName>
</protein>
<dbReference type="Proteomes" id="UP000198211">
    <property type="component" value="Unassembled WGS sequence"/>
</dbReference>
<dbReference type="AlphaFoldDB" id="A0A225W5R5"/>
<comment type="caution">
    <text evidence="1">The sequence shown here is derived from an EMBL/GenBank/DDBJ whole genome shotgun (WGS) entry which is preliminary data.</text>
</comment>